<evidence type="ECO:0000256" key="1">
    <source>
        <dbReference type="ARBA" id="ARBA00038494"/>
    </source>
</evidence>
<dbReference type="EC" id="2.4.-.-" evidence="3"/>
<sequence>MSHITVVIPVKNEAKNLSACIAAARDIGPIVVVDSMSSDDTRGVALAAGAEVLDFSWDGQFPKKRNWTLRNYSFTTEWVLFLDADEFVSADFIKELKSTLLNTEHVGFWLNFENHFMGKKLRGGDPFRKLALFRVDAGEYERIDEDNWSHLDMEVHEHPVLEGSIGEIRASIEHNDFRGLKHYIAKHNEYSSWEAARYKRLVGRDDCPKSSGEWAALTERQKKKYKNLSKWWFAPAYFIVSYFCKKGFLDGSVGLHFSLLKAVYFYQIRLKIIAADA</sequence>
<dbReference type="InterPro" id="IPR001173">
    <property type="entry name" value="Glyco_trans_2-like"/>
</dbReference>
<accession>A0ABU1AYJ1</accession>
<dbReference type="PANTHER" id="PTHR43630:SF2">
    <property type="entry name" value="GLYCOSYLTRANSFERASE"/>
    <property type="match status" value="1"/>
</dbReference>
<keyword evidence="3" id="KW-0328">Glycosyltransferase</keyword>
<feature type="domain" description="Glycosyltransferase 2-like" evidence="2">
    <location>
        <begin position="5"/>
        <end position="123"/>
    </location>
</feature>
<keyword evidence="3" id="KW-0808">Transferase</keyword>
<dbReference type="PANTHER" id="PTHR43630">
    <property type="entry name" value="POLY-BETA-1,6-N-ACETYL-D-GLUCOSAMINE SYNTHASE"/>
    <property type="match status" value="1"/>
</dbReference>
<organism evidence="3 4">
    <name type="scientific">Thalassobacterium maritimum</name>
    <dbReference type="NCBI Taxonomy" id="3041265"/>
    <lineage>
        <taxon>Bacteria</taxon>
        <taxon>Pseudomonadati</taxon>
        <taxon>Verrucomicrobiota</taxon>
        <taxon>Opitutia</taxon>
        <taxon>Puniceicoccales</taxon>
        <taxon>Coraliomargaritaceae</taxon>
        <taxon>Thalassobacterium</taxon>
    </lineage>
</organism>
<name>A0ABU1AYJ1_9BACT</name>
<evidence type="ECO:0000259" key="2">
    <source>
        <dbReference type="Pfam" id="PF00535"/>
    </source>
</evidence>
<keyword evidence="4" id="KW-1185">Reference proteome</keyword>
<evidence type="ECO:0000313" key="4">
    <source>
        <dbReference type="Proteomes" id="UP001225316"/>
    </source>
</evidence>
<dbReference type="EMBL" id="JARXHW010000054">
    <property type="protein sequence ID" value="MDQ8209151.1"/>
    <property type="molecule type" value="Genomic_DNA"/>
</dbReference>
<gene>
    <name evidence="3" type="ORF">QEH52_16615</name>
</gene>
<reference evidence="3 4" key="1">
    <citation type="submission" date="2023-04" db="EMBL/GenBank/DDBJ databases">
        <title>A novel bacteria isolated from coastal sediment.</title>
        <authorList>
            <person name="Liu X.-J."/>
            <person name="Du Z.-J."/>
        </authorList>
    </citation>
    <scope>NUCLEOTIDE SEQUENCE [LARGE SCALE GENOMIC DNA]</scope>
    <source>
        <strain evidence="3 4">SDUM461003</strain>
    </source>
</reference>
<dbReference type="Proteomes" id="UP001225316">
    <property type="component" value="Unassembled WGS sequence"/>
</dbReference>
<proteinExistence type="inferred from homology"/>
<evidence type="ECO:0000313" key="3">
    <source>
        <dbReference type="EMBL" id="MDQ8209151.1"/>
    </source>
</evidence>
<comment type="caution">
    <text evidence="3">The sequence shown here is derived from an EMBL/GenBank/DDBJ whole genome shotgun (WGS) entry which is preliminary data.</text>
</comment>
<comment type="similarity">
    <text evidence="1">Belongs to the glycosyltransferase 2 family. WaaE/KdtX subfamily.</text>
</comment>
<dbReference type="CDD" id="cd02511">
    <property type="entry name" value="Beta4Glucosyltransferase"/>
    <property type="match status" value="1"/>
</dbReference>
<protein>
    <submittedName>
        <fullName evidence="3">Glycosyltransferase family 2 protein</fullName>
        <ecNumber evidence="3">2.4.-.-</ecNumber>
    </submittedName>
</protein>
<dbReference type="Gene3D" id="3.90.550.10">
    <property type="entry name" value="Spore Coat Polysaccharide Biosynthesis Protein SpsA, Chain A"/>
    <property type="match status" value="1"/>
</dbReference>
<dbReference type="InterPro" id="IPR029044">
    <property type="entry name" value="Nucleotide-diphossugar_trans"/>
</dbReference>
<dbReference type="SUPFAM" id="SSF53448">
    <property type="entry name" value="Nucleotide-diphospho-sugar transferases"/>
    <property type="match status" value="1"/>
</dbReference>
<dbReference type="Pfam" id="PF00535">
    <property type="entry name" value="Glycos_transf_2"/>
    <property type="match status" value="1"/>
</dbReference>
<dbReference type="GO" id="GO:0016757">
    <property type="term" value="F:glycosyltransferase activity"/>
    <property type="evidence" value="ECO:0007669"/>
    <property type="project" value="UniProtKB-KW"/>
</dbReference>
<dbReference type="RefSeq" id="WP_308951978.1">
    <property type="nucleotide sequence ID" value="NZ_JARXHW010000054.1"/>
</dbReference>